<organism evidence="1 2">
    <name type="scientific">Christiangramia echinicola</name>
    <dbReference type="NCBI Taxonomy" id="279359"/>
    <lineage>
        <taxon>Bacteria</taxon>
        <taxon>Pseudomonadati</taxon>
        <taxon>Bacteroidota</taxon>
        <taxon>Flavobacteriia</taxon>
        <taxon>Flavobacteriales</taxon>
        <taxon>Flavobacteriaceae</taxon>
        <taxon>Christiangramia</taxon>
    </lineage>
</organism>
<dbReference type="InterPro" id="IPR036694">
    <property type="entry name" value="Dodecin-like_sf"/>
</dbReference>
<dbReference type="PANTHER" id="PTHR39324:SF1">
    <property type="entry name" value="CALCIUM DODECIN"/>
    <property type="match status" value="1"/>
</dbReference>
<dbReference type="InterPro" id="IPR025543">
    <property type="entry name" value="Dodecin-like"/>
</dbReference>
<keyword evidence="2" id="KW-1185">Reference proteome</keyword>
<protein>
    <recommendedName>
        <fullName evidence="3">Dodecin</fullName>
    </recommendedName>
</protein>
<dbReference type="Proteomes" id="UP000198858">
    <property type="component" value="Chromosome I"/>
</dbReference>
<dbReference type="Gene3D" id="3.30.1660.10">
    <property type="entry name" value="Flavin-binding protein dodecin"/>
    <property type="match status" value="1"/>
</dbReference>
<dbReference type="Pfam" id="PF07311">
    <property type="entry name" value="Dodecin"/>
    <property type="match status" value="1"/>
</dbReference>
<dbReference type="RefSeq" id="WP_026934388.1">
    <property type="nucleotide sequence ID" value="NZ_LT629745.1"/>
</dbReference>
<evidence type="ECO:0000313" key="1">
    <source>
        <dbReference type="EMBL" id="SDS40103.1"/>
    </source>
</evidence>
<reference evidence="1 2" key="1">
    <citation type="submission" date="2016-10" db="EMBL/GenBank/DDBJ databases">
        <authorList>
            <person name="Varghese N."/>
            <person name="Submissions S."/>
        </authorList>
    </citation>
    <scope>NUCLEOTIDE SEQUENCE [LARGE SCALE GENOMIC DNA]</scope>
    <source>
        <strain evidence="1 2">Mar_2010_102</strain>
    </source>
</reference>
<gene>
    <name evidence="1" type="ORF">SAMN04488552_3052</name>
</gene>
<dbReference type="PANTHER" id="PTHR39324">
    <property type="entry name" value="CALCIUM DODECIN"/>
    <property type="match status" value="1"/>
</dbReference>
<dbReference type="InterPro" id="IPR009923">
    <property type="entry name" value="Dodecin"/>
</dbReference>
<evidence type="ECO:0008006" key="3">
    <source>
        <dbReference type="Google" id="ProtNLM"/>
    </source>
</evidence>
<name>A0A1H1RWR3_9FLAO</name>
<evidence type="ECO:0000313" key="2">
    <source>
        <dbReference type="Proteomes" id="UP000198858"/>
    </source>
</evidence>
<dbReference type="EMBL" id="LT629745">
    <property type="protein sequence ID" value="SDS40103.1"/>
    <property type="molecule type" value="Genomic_DNA"/>
</dbReference>
<proteinExistence type="predicted"/>
<dbReference type="AlphaFoldDB" id="A0A1H1RWR3"/>
<accession>A0A1H1RWR3</accession>
<sequence>MGIVKVIEVIATSDKSFDEATRNAVKEAAKSINNIKSVYIKEMKAQVTGDSITSYAVNAKISFEKNA</sequence>
<dbReference type="SUPFAM" id="SSF89807">
    <property type="entry name" value="Dodecin-like"/>
    <property type="match status" value="1"/>
</dbReference>
<dbReference type="STRING" id="1250231.SAMN04488552_3052"/>